<evidence type="ECO:0000313" key="1">
    <source>
        <dbReference type="EMBL" id="CAG9938115.1"/>
    </source>
</evidence>
<keyword evidence="2" id="KW-1185">Reference proteome</keyword>
<protein>
    <submittedName>
        <fullName evidence="1">Uncharacterized protein</fullName>
    </submittedName>
</protein>
<accession>A0ACA9TB12</accession>
<proteinExistence type="predicted"/>
<reference evidence="1" key="2">
    <citation type="submission" date="2021-10" db="EMBL/GenBank/DDBJ databases">
        <authorList>
            <person name="Piombo E."/>
        </authorList>
    </citation>
    <scope>NUCLEOTIDE SEQUENCE</scope>
</reference>
<reference evidence="1" key="1">
    <citation type="submission" date="2020-04" db="EMBL/GenBank/DDBJ databases">
        <authorList>
            <person name="Broberg M."/>
        </authorList>
    </citation>
    <scope>NUCLEOTIDE SEQUENCE</scope>
</reference>
<evidence type="ECO:0000313" key="2">
    <source>
        <dbReference type="Proteomes" id="UP000836387"/>
    </source>
</evidence>
<comment type="caution">
    <text evidence="1">The sequence shown here is derived from an EMBL/GenBank/DDBJ whole genome shotgun (WGS) entry which is preliminary data.</text>
</comment>
<dbReference type="Proteomes" id="UP000836387">
    <property type="component" value="Unassembled WGS sequence"/>
</dbReference>
<gene>
    <name evidence="1" type="ORF">CRV2_00006535</name>
</gene>
<dbReference type="EMBL" id="CADEHS020000002">
    <property type="protein sequence ID" value="CAG9938115.1"/>
    <property type="molecule type" value="Genomic_DNA"/>
</dbReference>
<sequence>MSRDGVGIGADRRNNLMTNIEANDNLGFSGSDFNYEVKEWKLTFGDIIALASDFYSRWQLDGCIPSISDD</sequence>
<name>A0ACA9TB12_BIOOC</name>
<organism evidence="1 2">
    <name type="scientific">Clonostachys rosea f. rosea IK726</name>
    <dbReference type="NCBI Taxonomy" id="1349383"/>
    <lineage>
        <taxon>Eukaryota</taxon>
        <taxon>Fungi</taxon>
        <taxon>Dikarya</taxon>
        <taxon>Ascomycota</taxon>
        <taxon>Pezizomycotina</taxon>
        <taxon>Sordariomycetes</taxon>
        <taxon>Hypocreomycetidae</taxon>
        <taxon>Hypocreales</taxon>
        <taxon>Bionectriaceae</taxon>
        <taxon>Clonostachys</taxon>
    </lineage>
</organism>